<organism evidence="7 8">
    <name type="scientific">Roseospira goensis</name>
    <dbReference type="NCBI Taxonomy" id="391922"/>
    <lineage>
        <taxon>Bacteria</taxon>
        <taxon>Pseudomonadati</taxon>
        <taxon>Pseudomonadota</taxon>
        <taxon>Alphaproteobacteria</taxon>
        <taxon>Rhodospirillales</taxon>
        <taxon>Rhodospirillaceae</taxon>
        <taxon>Roseospira</taxon>
    </lineage>
</organism>
<evidence type="ECO:0000313" key="8">
    <source>
        <dbReference type="Proteomes" id="UP000555728"/>
    </source>
</evidence>
<accession>A0A7W6S1H1</accession>
<dbReference type="GO" id="GO:0071555">
    <property type="term" value="P:cell wall organization"/>
    <property type="evidence" value="ECO:0007669"/>
    <property type="project" value="TreeGrafter"/>
</dbReference>
<name>A0A7W6S1H1_9PROT</name>
<evidence type="ECO:0000313" key="7">
    <source>
        <dbReference type="EMBL" id="MBB4286645.1"/>
    </source>
</evidence>
<keyword evidence="2" id="KW-0378">Hydrolase</keyword>
<dbReference type="InterPro" id="IPR050515">
    <property type="entry name" value="Beta-lactam/transpept"/>
</dbReference>
<dbReference type="GO" id="GO:0005886">
    <property type="term" value="C:plasma membrane"/>
    <property type="evidence" value="ECO:0007669"/>
    <property type="project" value="TreeGrafter"/>
</dbReference>
<dbReference type="GO" id="GO:0008658">
    <property type="term" value="F:penicillin binding"/>
    <property type="evidence" value="ECO:0007669"/>
    <property type="project" value="InterPro"/>
</dbReference>
<keyword evidence="7" id="KW-0132">Cell division</keyword>
<keyword evidence="7" id="KW-0131">Cell cycle</keyword>
<keyword evidence="2" id="KW-0645">Protease</keyword>
<keyword evidence="4" id="KW-0812">Transmembrane</keyword>
<dbReference type="InterPro" id="IPR001460">
    <property type="entry name" value="PCN-bd_Tpept"/>
</dbReference>
<dbReference type="Pfam" id="PF03717">
    <property type="entry name" value="PBP_dimer"/>
    <property type="match status" value="1"/>
</dbReference>
<evidence type="ECO:0000259" key="6">
    <source>
        <dbReference type="Pfam" id="PF03717"/>
    </source>
</evidence>
<evidence type="ECO:0000256" key="3">
    <source>
        <dbReference type="ARBA" id="ARBA00023136"/>
    </source>
</evidence>
<dbReference type="InterPro" id="IPR012338">
    <property type="entry name" value="Beta-lactam/transpept-like"/>
</dbReference>
<keyword evidence="4" id="KW-1133">Transmembrane helix</keyword>
<feature type="domain" description="Penicillin-binding protein dimerisation" evidence="6">
    <location>
        <begin position="96"/>
        <end position="206"/>
    </location>
</feature>
<dbReference type="GO" id="GO:0051301">
    <property type="term" value="P:cell division"/>
    <property type="evidence" value="ECO:0007669"/>
    <property type="project" value="UniProtKB-KW"/>
</dbReference>
<keyword evidence="3 4" id="KW-0472">Membrane</keyword>
<dbReference type="SUPFAM" id="SSF56519">
    <property type="entry name" value="Penicillin binding protein dimerisation domain"/>
    <property type="match status" value="1"/>
</dbReference>
<evidence type="ECO:0000256" key="1">
    <source>
        <dbReference type="ARBA" id="ARBA00004370"/>
    </source>
</evidence>
<dbReference type="AlphaFoldDB" id="A0A7W6S1H1"/>
<proteinExistence type="predicted"/>
<dbReference type="SUPFAM" id="SSF56601">
    <property type="entry name" value="beta-lactamase/transpeptidase-like"/>
    <property type="match status" value="1"/>
</dbReference>
<sequence>MIGLLLSRRRRRAFLYPGAEIRDLPGSGARRPAHVSMEGQAKAAVDVGRTRLAVTAGVFALAFCVIALRLVDLMALSGGEAVRRAAADRPGAEAVVHRGDILDRNGVVLATNLPTVNLYADARKVLDPDDTAARLVTVLPDLPFEETRAKLASGGSFIYLRRSLTPLEQAEVNRLGLPGLEFEAAERRVYPHGRLAAHVLGATSVDNDGLAGVERAFDSRLGQDNRPLALSLDIRVQHAVHEVLSEAVARFDAKGGVGLVADAHTGEILAMVSLPDYEPGSFDPKDREARRNQATLSVFEMGSTFKLFNTALGLEVGGYSLSDGFDASRPLRVARFTINDLHGEGRWLTIPEILIHSSNIGSAKMALSVGGAAQKAFLDRLGLLSPLGVELPEVGRPQYPEPWRPINTVTISYGHGLSVTPLHMVNAVSALVNGGVLRTPTLLRRAPHVPVPGRRVLSAQTSEAMRSLMRQVVTEGTGGKADVAGYRVGGKTGTAEKAGGGGYMRKKLRSSFVAAFPMDDPQYVVLALLDEPQGLPETHGYATAGWNAAPTVGAIIARIAPLLGVRPDTLGPVGPDGVRLAAAGGADRAVQ</sequence>
<dbReference type="Gene3D" id="3.40.710.10">
    <property type="entry name" value="DD-peptidase/beta-lactamase superfamily"/>
    <property type="match status" value="1"/>
</dbReference>
<dbReference type="Gene3D" id="3.30.450.330">
    <property type="match status" value="1"/>
</dbReference>
<protein>
    <submittedName>
        <fullName evidence="7">Cell division protein FtsI (Penicillin-binding protein 3)</fullName>
    </submittedName>
</protein>
<dbReference type="RefSeq" id="WP_184435683.1">
    <property type="nucleotide sequence ID" value="NZ_JACIGI010000019.1"/>
</dbReference>
<dbReference type="InterPro" id="IPR036138">
    <property type="entry name" value="PBP_dimer_sf"/>
</dbReference>
<dbReference type="InterPro" id="IPR005311">
    <property type="entry name" value="PBP_dimer"/>
</dbReference>
<dbReference type="Pfam" id="PF00905">
    <property type="entry name" value="Transpeptidase"/>
    <property type="match status" value="1"/>
</dbReference>
<gene>
    <name evidence="7" type="ORF">GGD88_002380</name>
</gene>
<dbReference type="EMBL" id="JACIGI010000019">
    <property type="protein sequence ID" value="MBB4286645.1"/>
    <property type="molecule type" value="Genomic_DNA"/>
</dbReference>
<comment type="subcellular location">
    <subcellularLocation>
        <location evidence="1">Membrane</location>
    </subcellularLocation>
</comment>
<comment type="caution">
    <text evidence="7">The sequence shown here is derived from an EMBL/GenBank/DDBJ whole genome shotgun (WGS) entry which is preliminary data.</text>
</comment>
<evidence type="ECO:0000256" key="2">
    <source>
        <dbReference type="ARBA" id="ARBA00022645"/>
    </source>
</evidence>
<reference evidence="7 8" key="1">
    <citation type="submission" date="2020-08" db="EMBL/GenBank/DDBJ databases">
        <title>Genome sequencing of Purple Non-Sulfur Bacteria from various extreme environments.</title>
        <authorList>
            <person name="Mayer M."/>
        </authorList>
    </citation>
    <scope>NUCLEOTIDE SEQUENCE [LARGE SCALE GENOMIC DNA]</scope>
    <source>
        <strain evidence="7 8">JA135</strain>
    </source>
</reference>
<dbReference type="PANTHER" id="PTHR30627">
    <property type="entry name" value="PEPTIDOGLYCAN D,D-TRANSPEPTIDASE"/>
    <property type="match status" value="1"/>
</dbReference>
<feature type="domain" description="Penicillin-binding protein transpeptidase" evidence="5">
    <location>
        <begin position="258"/>
        <end position="543"/>
    </location>
</feature>
<keyword evidence="2" id="KW-0121">Carboxypeptidase</keyword>
<dbReference type="Gene3D" id="3.90.1310.10">
    <property type="entry name" value="Penicillin-binding protein 2a (Domain 2)"/>
    <property type="match status" value="1"/>
</dbReference>
<dbReference type="Proteomes" id="UP000555728">
    <property type="component" value="Unassembled WGS sequence"/>
</dbReference>
<keyword evidence="8" id="KW-1185">Reference proteome</keyword>
<feature type="transmembrane region" description="Helical" evidence="4">
    <location>
        <begin position="52"/>
        <end position="71"/>
    </location>
</feature>
<evidence type="ECO:0000256" key="4">
    <source>
        <dbReference type="SAM" id="Phobius"/>
    </source>
</evidence>
<dbReference type="GO" id="GO:0004180">
    <property type="term" value="F:carboxypeptidase activity"/>
    <property type="evidence" value="ECO:0007669"/>
    <property type="project" value="UniProtKB-KW"/>
</dbReference>
<dbReference type="PANTHER" id="PTHR30627:SF1">
    <property type="entry name" value="PEPTIDOGLYCAN D,D-TRANSPEPTIDASE FTSI"/>
    <property type="match status" value="1"/>
</dbReference>
<evidence type="ECO:0000259" key="5">
    <source>
        <dbReference type="Pfam" id="PF00905"/>
    </source>
</evidence>